<comment type="similarity">
    <text evidence="7">Belongs to the CobU/CobP family.</text>
</comment>
<evidence type="ECO:0000256" key="6">
    <source>
        <dbReference type="ARBA" id="ARBA00005159"/>
    </source>
</evidence>
<dbReference type="CDD" id="cd00544">
    <property type="entry name" value="CobU"/>
    <property type="match status" value="1"/>
</dbReference>
<feature type="binding site" evidence="19">
    <location>
        <begin position="45"/>
        <end position="52"/>
    </location>
    <ligand>
        <name>GTP</name>
        <dbReference type="ChEBI" id="CHEBI:37565"/>
    </ligand>
</feature>
<dbReference type="GO" id="GO:0005525">
    <property type="term" value="F:GTP binding"/>
    <property type="evidence" value="ECO:0007669"/>
    <property type="project" value="UniProtKB-KW"/>
</dbReference>
<evidence type="ECO:0000256" key="2">
    <source>
        <dbReference type="ARBA" id="ARBA00000711"/>
    </source>
</evidence>
<comment type="catalytic activity">
    <reaction evidence="3">
        <text>adenosylcob(III)inamide + GTP = adenosylcob(III)inamide phosphate + GDP + H(+)</text>
        <dbReference type="Rhea" id="RHEA:15765"/>
        <dbReference type="ChEBI" id="CHEBI:2480"/>
        <dbReference type="ChEBI" id="CHEBI:15378"/>
        <dbReference type="ChEBI" id="CHEBI:37565"/>
        <dbReference type="ChEBI" id="CHEBI:58189"/>
        <dbReference type="ChEBI" id="CHEBI:58502"/>
        <dbReference type="EC" id="2.7.1.156"/>
    </reaction>
</comment>
<keyword evidence="14" id="KW-0067">ATP-binding</keyword>
<reference evidence="21 22" key="1">
    <citation type="submission" date="2019-03" db="EMBL/GenBank/DDBJ databases">
        <title>Draft genome sequences of novel Actinobacteria.</title>
        <authorList>
            <person name="Sahin N."/>
            <person name="Ay H."/>
            <person name="Saygin H."/>
        </authorList>
    </citation>
    <scope>NUCLEOTIDE SEQUENCE [LARGE SCALE GENOMIC DNA]</scope>
    <source>
        <strain evidence="21 22">5K548</strain>
    </source>
</reference>
<dbReference type="EC" id="2.7.1.156" evidence="8"/>
<feature type="active site" description="GMP-histidine intermediate" evidence="18">
    <location>
        <position position="87"/>
    </location>
</feature>
<evidence type="ECO:0000256" key="18">
    <source>
        <dbReference type="PIRSR" id="PIRSR006135-1"/>
    </source>
</evidence>
<dbReference type="EMBL" id="SMLA01000005">
    <property type="protein sequence ID" value="TDD91522.1"/>
    <property type="molecule type" value="Genomic_DNA"/>
</dbReference>
<protein>
    <recommendedName>
        <fullName evidence="16">Adenosylcobinamide kinase</fullName>
        <ecNumber evidence="8">2.7.1.156</ecNumber>
        <ecNumber evidence="9">2.7.7.62</ecNumber>
    </recommendedName>
    <alternativeName>
        <fullName evidence="17">Adenosylcobinamide-phosphate guanylyltransferase</fullName>
    </alternativeName>
</protein>
<keyword evidence="13 21" id="KW-0418">Kinase</keyword>
<dbReference type="GO" id="GO:0043752">
    <property type="term" value="F:adenosylcobinamide kinase activity"/>
    <property type="evidence" value="ECO:0007669"/>
    <property type="project" value="UniProtKB-EC"/>
</dbReference>
<organism evidence="21 22">
    <name type="scientific">Saccharopolyspora karakumensis</name>
    <dbReference type="NCBI Taxonomy" id="2530386"/>
    <lineage>
        <taxon>Bacteria</taxon>
        <taxon>Bacillati</taxon>
        <taxon>Actinomycetota</taxon>
        <taxon>Actinomycetes</taxon>
        <taxon>Pseudonocardiales</taxon>
        <taxon>Pseudonocardiaceae</taxon>
        <taxon>Saccharopolyspora</taxon>
    </lineage>
</organism>
<evidence type="ECO:0000256" key="9">
    <source>
        <dbReference type="ARBA" id="ARBA00012523"/>
    </source>
</evidence>
<accession>A0A4R5C3Z1</accession>
<dbReference type="GO" id="GO:0009236">
    <property type="term" value="P:cobalamin biosynthetic process"/>
    <property type="evidence" value="ECO:0007669"/>
    <property type="project" value="UniProtKB-UniPathway"/>
</dbReference>
<dbReference type="NCBIfam" id="NF004469">
    <property type="entry name" value="PRK05800.1"/>
    <property type="match status" value="1"/>
</dbReference>
<dbReference type="InterPro" id="IPR003203">
    <property type="entry name" value="CobU/CobP"/>
</dbReference>
<dbReference type="AlphaFoldDB" id="A0A4R5C3Z1"/>
<dbReference type="UniPathway" id="UPA00148">
    <property type="reaction ID" value="UER00236"/>
</dbReference>
<sequence length="217" mass="22503">MPGQFGPKPPPLSAGTTGPAGAVPPPGTVSAVVEREVFVRSLVLGGARSGKSAHAEGLVPEDAAVTYVATARRDPSDGEWNERIAKHVARRPDRWRTVEAPDSDSLRRVLAEAAAGDPVLVDDLATWLTGVLDDAGAWERDPAALDVVASHCDALVEAVAASAGRVVLVSAEVGLGVVPGTRSGRLFRDELGSLNARLAAVCDEVLLLVAGCPLRIR</sequence>
<comment type="catalytic activity">
    <reaction evidence="1">
        <text>adenosylcob(III)inamide + ATP = adenosylcob(III)inamide phosphate + ADP + H(+)</text>
        <dbReference type="Rhea" id="RHEA:15769"/>
        <dbReference type="ChEBI" id="CHEBI:2480"/>
        <dbReference type="ChEBI" id="CHEBI:15378"/>
        <dbReference type="ChEBI" id="CHEBI:30616"/>
        <dbReference type="ChEBI" id="CHEBI:58502"/>
        <dbReference type="ChEBI" id="CHEBI:456216"/>
        <dbReference type="EC" id="2.7.1.156"/>
    </reaction>
</comment>
<dbReference type="Gene3D" id="3.40.50.300">
    <property type="entry name" value="P-loop containing nucleotide triphosphate hydrolases"/>
    <property type="match status" value="1"/>
</dbReference>
<feature type="binding site" evidence="19">
    <location>
        <begin position="69"/>
        <end position="71"/>
    </location>
    <ligand>
        <name>GTP</name>
        <dbReference type="ChEBI" id="CHEBI:37565"/>
    </ligand>
</feature>
<evidence type="ECO:0000256" key="13">
    <source>
        <dbReference type="ARBA" id="ARBA00022777"/>
    </source>
</evidence>
<dbReference type="PIRSF" id="PIRSF006135">
    <property type="entry name" value="CobU"/>
    <property type="match status" value="1"/>
</dbReference>
<evidence type="ECO:0000256" key="8">
    <source>
        <dbReference type="ARBA" id="ARBA00012016"/>
    </source>
</evidence>
<evidence type="ECO:0000256" key="7">
    <source>
        <dbReference type="ARBA" id="ARBA00007490"/>
    </source>
</evidence>
<evidence type="ECO:0000256" key="5">
    <source>
        <dbReference type="ARBA" id="ARBA00004692"/>
    </source>
</evidence>
<evidence type="ECO:0000256" key="12">
    <source>
        <dbReference type="ARBA" id="ARBA00022741"/>
    </source>
</evidence>
<comment type="catalytic activity">
    <reaction evidence="2">
        <text>adenosylcob(III)inamide phosphate + GTP + H(+) = adenosylcob(III)inamide-GDP + diphosphate</text>
        <dbReference type="Rhea" id="RHEA:22712"/>
        <dbReference type="ChEBI" id="CHEBI:15378"/>
        <dbReference type="ChEBI" id="CHEBI:33019"/>
        <dbReference type="ChEBI" id="CHEBI:37565"/>
        <dbReference type="ChEBI" id="CHEBI:58502"/>
        <dbReference type="ChEBI" id="CHEBI:60487"/>
        <dbReference type="EC" id="2.7.7.62"/>
    </reaction>
</comment>
<evidence type="ECO:0000256" key="20">
    <source>
        <dbReference type="SAM" id="MobiDB-lite"/>
    </source>
</evidence>
<comment type="function">
    <text evidence="4">Catalyzes ATP-dependent phosphorylation of adenosylcobinamide and addition of GMP to adenosylcobinamide phosphate.</text>
</comment>
<gene>
    <name evidence="21" type="primary">cobU</name>
    <name evidence="21" type="ORF">E1202_05010</name>
</gene>
<comment type="caution">
    <text evidence="21">The sequence shown here is derived from an EMBL/GenBank/DDBJ whole genome shotgun (WGS) entry which is preliminary data.</text>
</comment>
<dbReference type="GO" id="GO:0008820">
    <property type="term" value="F:cobinamide phosphate guanylyltransferase activity"/>
    <property type="evidence" value="ECO:0007669"/>
    <property type="project" value="UniProtKB-EC"/>
</dbReference>
<comment type="pathway">
    <text evidence="6">Cofactor biosynthesis; adenosylcobalamin biosynthesis; adenosylcobalamin from cob(II)yrinate a,c-diamide: step 5/7.</text>
</comment>
<name>A0A4R5C3Z1_9PSEU</name>
<proteinExistence type="inferred from homology"/>
<keyword evidence="10" id="KW-0169">Cobalamin biosynthesis</keyword>
<evidence type="ECO:0000256" key="10">
    <source>
        <dbReference type="ARBA" id="ARBA00022573"/>
    </source>
</evidence>
<evidence type="ECO:0000256" key="16">
    <source>
        <dbReference type="ARBA" id="ARBA00029570"/>
    </source>
</evidence>
<feature type="region of interest" description="Disordered" evidence="20">
    <location>
        <begin position="1"/>
        <end position="27"/>
    </location>
</feature>
<comment type="pathway">
    <text evidence="5">Cofactor biosynthesis; adenosylcobalamin biosynthesis; adenosylcobalamin from cob(II)yrinate a,c-diamide: step 6/7.</text>
</comment>
<keyword evidence="21" id="KW-0548">Nucleotidyltransferase</keyword>
<evidence type="ECO:0000256" key="11">
    <source>
        <dbReference type="ARBA" id="ARBA00022679"/>
    </source>
</evidence>
<dbReference type="Pfam" id="PF02283">
    <property type="entry name" value="CobU"/>
    <property type="match status" value="1"/>
</dbReference>
<evidence type="ECO:0000256" key="4">
    <source>
        <dbReference type="ARBA" id="ARBA00003889"/>
    </source>
</evidence>
<evidence type="ECO:0000313" key="21">
    <source>
        <dbReference type="EMBL" id="TDD91522.1"/>
    </source>
</evidence>
<keyword evidence="22" id="KW-1185">Reference proteome</keyword>
<evidence type="ECO:0000256" key="17">
    <source>
        <dbReference type="ARBA" id="ARBA00030571"/>
    </source>
</evidence>
<keyword evidence="12 19" id="KW-0547">Nucleotide-binding</keyword>
<dbReference type="EC" id="2.7.7.62" evidence="9"/>
<dbReference type="Proteomes" id="UP000294723">
    <property type="component" value="Unassembled WGS sequence"/>
</dbReference>
<dbReference type="GO" id="GO:0005524">
    <property type="term" value="F:ATP binding"/>
    <property type="evidence" value="ECO:0007669"/>
    <property type="project" value="UniProtKB-KW"/>
</dbReference>
<dbReference type="PANTHER" id="PTHR34848">
    <property type="match status" value="1"/>
</dbReference>
<dbReference type="InterPro" id="IPR027417">
    <property type="entry name" value="P-loop_NTPase"/>
</dbReference>
<evidence type="ECO:0000256" key="14">
    <source>
        <dbReference type="ARBA" id="ARBA00022840"/>
    </source>
</evidence>
<keyword evidence="11 21" id="KW-0808">Transferase</keyword>
<dbReference type="PANTHER" id="PTHR34848:SF1">
    <property type="entry name" value="BIFUNCTIONAL ADENOSYLCOBALAMIN BIOSYNTHESIS PROTEIN COBU"/>
    <property type="match status" value="1"/>
</dbReference>
<feature type="binding site" evidence="19">
    <location>
        <position position="99"/>
    </location>
    <ligand>
        <name>GTP</name>
        <dbReference type="ChEBI" id="CHEBI:37565"/>
    </ligand>
</feature>
<dbReference type="SUPFAM" id="SSF52540">
    <property type="entry name" value="P-loop containing nucleoside triphosphate hydrolases"/>
    <property type="match status" value="1"/>
</dbReference>
<evidence type="ECO:0000256" key="1">
    <source>
        <dbReference type="ARBA" id="ARBA00000312"/>
    </source>
</evidence>
<keyword evidence="15 19" id="KW-0342">GTP-binding</keyword>
<feature type="binding site" evidence="19">
    <location>
        <position position="122"/>
    </location>
    <ligand>
        <name>GTP</name>
        <dbReference type="ChEBI" id="CHEBI:37565"/>
    </ligand>
</feature>
<evidence type="ECO:0000256" key="19">
    <source>
        <dbReference type="PIRSR" id="PIRSR006135-2"/>
    </source>
</evidence>
<evidence type="ECO:0000313" key="22">
    <source>
        <dbReference type="Proteomes" id="UP000294723"/>
    </source>
</evidence>
<evidence type="ECO:0000256" key="15">
    <source>
        <dbReference type="ARBA" id="ARBA00023134"/>
    </source>
</evidence>
<evidence type="ECO:0000256" key="3">
    <source>
        <dbReference type="ARBA" id="ARBA00001522"/>
    </source>
</evidence>